<dbReference type="GO" id="GO:0045893">
    <property type="term" value="P:positive regulation of DNA-templated transcription"/>
    <property type="evidence" value="ECO:0007669"/>
    <property type="project" value="InterPro"/>
</dbReference>
<sequence length="376" mass="43055">MPKRNFAHSNEEVVSKRCRFSIDEILNSTNNSAVEEEETKLDEETTDRRREETWVPPGNSASLEGLNCRLEGKEMWAQFYKLGTEMIITKCGRRMFPTVKVRLEGCEPHHQYYVFLDVIPVDDHRYRYMYNKSSWQTCGKAEPSPQSRLYLHPDSPHDGRGLDNNIITFEKAKLTNNADDSRVGHLVLNSMHKYQPRVHVVVRKNRSAPLDMNHPDFDIRKEEYKTFVFDETKFMAVTAYQNQLITKLKIEKNPFAKGFRDPNGRGNDFSDLFGSPCPAEPPNFLNVLRLAMMSSMFPQNGLLLPTMCPPTNEMAAQWQMSQNLNRFCLPIEEGKNLECKPSTSNPSTPTDNETNVSVDDVDDQSSIATVKTDATT</sequence>
<evidence type="ECO:0000256" key="4">
    <source>
        <dbReference type="ARBA" id="ARBA00023163"/>
    </source>
</evidence>
<dbReference type="InterPro" id="IPR036960">
    <property type="entry name" value="T-box_sf"/>
</dbReference>
<comment type="caution">
    <text evidence="9">The sequence shown here is derived from an EMBL/GenBank/DDBJ whole genome shotgun (WGS) entry which is preliminary data.</text>
</comment>
<dbReference type="GO" id="GO:0000978">
    <property type="term" value="F:RNA polymerase II cis-regulatory region sequence-specific DNA binding"/>
    <property type="evidence" value="ECO:0007669"/>
    <property type="project" value="InterPro"/>
</dbReference>
<dbReference type="GO" id="GO:0005634">
    <property type="term" value="C:nucleus"/>
    <property type="evidence" value="ECO:0007669"/>
    <property type="project" value="UniProtKB-SubCell"/>
</dbReference>
<keyword evidence="5 6" id="KW-0539">Nucleus</keyword>
<dbReference type="EMBL" id="CAJFCV020000002">
    <property type="protein sequence ID" value="CAG9102231.1"/>
    <property type="molecule type" value="Genomic_DNA"/>
</dbReference>
<keyword evidence="4" id="KW-0804">Transcription</keyword>
<dbReference type="SUPFAM" id="SSF49417">
    <property type="entry name" value="p53-like transcription factors"/>
    <property type="match status" value="1"/>
</dbReference>
<dbReference type="PROSITE" id="PS50252">
    <property type="entry name" value="TBOX_3"/>
    <property type="match status" value="1"/>
</dbReference>
<feature type="compositionally biased region" description="Basic and acidic residues" evidence="7">
    <location>
        <begin position="42"/>
        <end position="53"/>
    </location>
</feature>
<evidence type="ECO:0000256" key="5">
    <source>
        <dbReference type="ARBA" id="ARBA00023242"/>
    </source>
</evidence>
<dbReference type="Pfam" id="PF00907">
    <property type="entry name" value="T-box"/>
    <property type="match status" value="1"/>
</dbReference>
<evidence type="ECO:0000313" key="9">
    <source>
        <dbReference type="EMBL" id="CAD5217968.1"/>
    </source>
</evidence>
<dbReference type="PANTHER" id="PTHR11267:SF190">
    <property type="entry name" value="T-BOX TRANSCRIPTION FACTOR TBX20"/>
    <property type="match status" value="1"/>
</dbReference>
<dbReference type="GO" id="GO:0001708">
    <property type="term" value="P:cell fate specification"/>
    <property type="evidence" value="ECO:0007669"/>
    <property type="project" value="TreeGrafter"/>
</dbReference>
<dbReference type="OrthoDB" id="7442607at2759"/>
<organism evidence="9 10">
    <name type="scientific">Bursaphelenchus xylophilus</name>
    <name type="common">Pinewood nematode worm</name>
    <name type="synonym">Aphelenchoides xylophilus</name>
    <dbReference type="NCBI Taxonomy" id="6326"/>
    <lineage>
        <taxon>Eukaryota</taxon>
        <taxon>Metazoa</taxon>
        <taxon>Ecdysozoa</taxon>
        <taxon>Nematoda</taxon>
        <taxon>Chromadorea</taxon>
        <taxon>Rhabditida</taxon>
        <taxon>Tylenchina</taxon>
        <taxon>Tylenchomorpha</taxon>
        <taxon>Aphelenchoidea</taxon>
        <taxon>Aphelenchoididae</taxon>
        <taxon>Bursaphelenchus</taxon>
    </lineage>
</organism>
<feature type="compositionally biased region" description="Polar residues" evidence="7">
    <location>
        <begin position="367"/>
        <end position="376"/>
    </location>
</feature>
<protein>
    <submittedName>
        <fullName evidence="9">(pine wood nematode) hypothetical protein</fullName>
    </submittedName>
</protein>
<dbReference type="InterPro" id="IPR008967">
    <property type="entry name" value="p53-like_TF_DNA-bd_sf"/>
</dbReference>
<dbReference type="InterPro" id="IPR001699">
    <property type="entry name" value="TF_T-box"/>
</dbReference>
<evidence type="ECO:0000259" key="8">
    <source>
        <dbReference type="PROSITE" id="PS50252"/>
    </source>
</evidence>
<dbReference type="SMART" id="SM00425">
    <property type="entry name" value="TBOX"/>
    <property type="match status" value="1"/>
</dbReference>
<proteinExistence type="predicted"/>
<gene>
    <name evidence="9" type="ORF">BXYJ_LOCUS5361</name>
</gene>
<accession>A0A811KQK9</accession>
<evidence type="ECO:0000256" key="6">
    <source>
        <dbReference type="PROSITE-ProRule" id="PRU00201"/>
    </source>
</evidence>
<comment type="subcellular location">
    <subcellularLocation>
        <location evidence="6">Nucleus</location>
    </subcellularLocation>
</comment>
<keyword evidence="1" id="KW-0217">Developmental protein</keyword>
<dbReference type="GO" id="GO:0007507">
    <property type="term" value="P:heart development"/>
    <property type="evidence" value="ECO:0007669"/>
    <property type="project" value="TreeGrafter"/>
</dbReference>
<dbReference type="PRINTS" id="PR00937">
    <property type="entry name" value="TBOX"/>
</dbReference>
<dbReference type="EMBL" id="CAJFDI010000002">
    <property type="protein sequence ID" value="CAD5217968.1"/>
    <property type="molecule type" value="Genomic_DNA"/>
</dbReference>
<name>A0A811KQK9_BURXY</name>
<feature type="domain" description="T-box" evidence="8">
    <location>
        <begin position="70"/>
        <end position="261"/>
    </location>
</feature>
<dbReference type="GO" id="GO:0000785">
    <property type="term" value="C:chromatin"/>
    <property type="evidence" value="ECO:0007669"/>
    <property type="project" value="TreeGrafter"/>
</dbReference>
<evidence type="ECO:0000256" key="3">
    <source>
        <dbReference type="ARBA" id="ARBA00023125"/>
    </source>
</evidence>
<feature type="region of interest" description="Disordered" evidence="7">
    <location>
        <begin position="339"/>
        <end position="376"/>
    </location>
</feature>
<evidence type="ECO:0000313" key="10">
    <source>
        <dbReference type="Proteomes" id="UP000659654"/>
    </source>
</evidence>
<dbReference type="Proteomes" id="UP000659654">
    <property type="component" value="Unassembled WGS sequence"/>
</dbReference>
<dbReference type="PANTHER" id="PTHR11267">
    <property type="entry name" value="T-BOX PROTEIN-RELATED"/>
    <property type="match status" value="1"/>
</dbReference>
<keyword evidence="10" id="KW-1185">Reference proteome</keyword>
<keyword evidence="3 6" id="KW-0238">DNA-binding</keyword>
<evidence type="ECO:0000256" key="1">
    <source>
        <dbReference type="ARBA" id="ARBA00022473"/>
    </source>
</evidence>
<dbReference type="SMR" id="A0A811KQK9"/>
<keyword evidence="2" id="KW-0805">Transcription regulation</keyword>
<dbReference type="GO" id="GO:0000981">
    <property type="term" value="F:DNA-binding transcription factor activity, RNA polymerase II-specific"/>
    <property type="evidence" value="ECO:0007669"/>
    <property type="project" value="TreeGrafter"/>
</dbReference>
<evidence type="ECO:0000256" key="7">
    <source>
        <dbReference type="SAM" id="MobiDB-lite"/>
    </source>
</evidence>
<reference evidence="9" key="1">
    <citation type="submission" date="2020-09" db="EMBL/GenBank/DDBJ databases">
        <authorList>
            <person name="Kikuchi T."/>
        </authorList>
    </citation>
    <scope>NUCLEOTIDE SEQUENCE</scope>
    <source>
        <strain evidence="9">Ka4C1</strain>
    </source>
</reference>
<feature type="compositionally biased region" description="Polar residues" evidence="7">
    <location>
        <begin position="341"/>
        <end position="355"/>
    </location>
</feature>
<dbReference type="FunFam" id="2.60.40.820:FF:000010">
    <property type="entry name" value="T-box transcription factor TBX6"/>
    <property type="match status" value="1"/>
</dbReference>
<dbReference type="Proteomes" id="UP000582659">
    <property type="component" value="Unassembled WGS sequence"/>
</dbReference>
<comment type="caution">
    <text evidence="6">Lacks conserved residue(s) required for the propagation of feature annotation.</text>
</comment>
<dbReference type="Gene3D" id="2.60.40.820">
    <property type="entry name" value="Transcription factor, T-box"/>
    <property type="match status" value="1"/>
</dbReference>
<feature type="region of interest" description="Disordered" evidence="7">
    <location>
        <begin position="31"/>
        <end position="57"/>
    </location>
</feature>
<dbReference type="InterPro" id="IPR046360">
    <property type="entry name" value="T-box_DNA-bd"/>
</dbReference>
<dbReference type="AlphaFoldDB" id="A0A811KQK9"/>
<evidence type="ECO:0000256" key="2">
    <source>
        <dbReference type="ARBA" id="ARBA00023015"/>
    </source>
</evidence>